<organism evidence="3 4">
    <name type="scientific">Neotoma lepida</name>
    <name type="common">Desert woodrat</name>
    <dbReference type="NCBI Taxonomy" id="56216"/>
    <lineage>
        <taxon>Eukaryota</taxon>
        <taxon>Metazoa</taxon>
        <taxon>Chordata</taxon>
        <taxon>Craniata</taxon>
        <taxon>Vertebrata</taxon>
        <taxon>Euteleostomi</taxon>
        <taxon>Mammalia</taxon>
        <taxon>Eutheria</taxon>
        <taxon>Euarchontoglires</taxon>
        <taxon>Glires</taxon>
        <taxon>Rodentia</taxon>
        <taxon>Myomorpha</taxon>
        <taxon>Muroidea</taxon>
        <taxon>Cricetidae</taxon>
        <taxon>Neotominae</taxon>
        <taxon>Neotoma</taxon>
    </lineage>
</organism>
<keyword evidence="4" id="KW-1185">Reference proteome</keyword>
<dbReference type="GO" id="GO:0005576">
    <property type="term" value="C:extracellular region"/>
    <property type="evidence" value="ECO:0007669"/>
    <property type="project" value="UniProtKB-SubCell"/>
</dbReference>
<dbReference type="SUPFAM" id="SSF50814">
    <property type="entry name" value="Lipocalins"/>
    <property type="match status" value="1"/>
</dbReference>
<comment type="caution">
    <text evidence="3">The sequence shown here is derived from an EMBL/GenBank/DDBJ whole genome shotgun (WGS) entry which is preliminary data.</text>
</comment>
<dbReference type="AlphaFoldDB" id="A0A1A6GRE9"/>
<evidence type="ECO:0000256" key="1">
    <source>
        <dbReference type="ARBA" id="ARBA00004613"/>
    </source>
</evidence>
<keyword evidence="2" id="KW-0964">Secreted</keyword>
<evidence type="ECO:0000313" key="3">
    <source>
        <dbReference type="EMBL" id="OBS68883.1"/>
    </source>
</evidence>
<gene>
    <name evidence="3" type="ORF">A6R68_02574</name>
</gene>
<comment type="subcellular location">
    <subcellularLocation>
        <location evidence="1">Secreted</location>
    </subcellularLocation>
</comment>
<proteinExistence type="predicted"/>
<sequence length="157" mass="17891">IYQNFTVDNPSTTSQAKDKYYKRWRRFWVFPIPVGLQTLSEVGNPGSIMVKFLLLTLALGVSCAHHTNLEITPSEVDRKWCTLYTGADSVEKVLKGGPLRAYFQHMECSDECQTLKVTFNIEVEEIEESLSKAQKQGLKKLAKEFNIPKENIQHLAP</sequence>
<dbReference type="Proteomes" id="UP000092124">
    <property type="component" value="Unassembled WGS sequence"/>
</dbReference>
<dbReference type="STRING" id="56216.A0A1A6GRE9"/>
<accession>A0A1A6GRE9</accession>
<dbReference type="OrthoDB" id="9450562at2759"/>
<dbReference type="PRINTS" id="PR01173">
    <property type="entry name" value="ODORANTBNDNG"/>
</dbReference>
<dbReference type="Gene3D" id="2.40.128.20">
    <property type="match status" value="1"/>
</dbReference>
<reference evidence="3 4" key="1">
    <citation type="submission" date="2016-06" db="EMBL/GenBank/DDBJ databases">
        <title>The Draft Genome Sequence and Annotation of the Desert Woodrat Neotoma lepida.</title>
        <authorList>
            <person name="Campbell M."/>
            <person name="Oakeson K.F."/>
            <person name="Yandell M."/>
            <person name="Halpert J.R."/>
            <person name="Dearing D."/>
        </authorList>
    </citation>
    <scope>NUCLEOTIDE SEQUENCE [LARGE SCALE GENOMIC DNA]</scope>
    <source>
        <strain evidence="3">417</strain>
        <tissue evidence="3">Liver</tissue>
    </source>
</reference>
<dbReference type="InterPro" id="IPR012674">
    <property type="entry name" value="Calycin"/>
</dbReference>
<feature type="non-terminal residue" evidence="3">
    <location>
        <position position="1"/>
    </location>
</feature>
<dbReference type="InterPro" id="IPR002448">
    <property type="entry name" value="OBP-like"/>
</dbReference>
<dbReference type="EMBL" id="LZPO01075858">
    <property type="protein sequence ID" value="OBS68883.1"/>
    <property type="molecule type" value="Genomic_DNA"/>
</dbReference>
<evidence type="ECO:0000256" key="2">
    <source>
        <dbReference type="ARBA" id="ARBA00022525"/>
    </source>
</evidence>
<protein>
    <recommendedName>
        <fullName evidence="5">Lipocalin/cytosolic fatty-acid binding domain-containing protein</fullName>
    </recommendedName>
</protein>
<feature type="non-terminal residue" evidence="3">
    <location>
        <position position="157"/>
    </location>
</feature>
<name>A0A1A6GRE9_NEOLE</name>
<evidence type="ECO:0000313" key="4">
    <source>
        <dbReference type="Proteomes" id="UP000092124"/>
    </source>
</evidence>
<evidence type="ECO:0008006" key="5">
    <source>
        <dbReference type="Google" id="ProtNLM"/>
    </source>
</evidence>